<dbReference type="Proteomes" id="UP001162992">
    <property type="component" value="Chromosome 14"/>
</dbReference>
<evidence type="ECO:0000313" key="2">
    <source>
        <dbReference type="Proteomes" id="UP001162992"/>
    </source>
</evidence>
<evidence type="ECO:0000313" key="1">
    <source>
        <dbReference type="EMBL" id="KAJ7530402.1"/>
    </source>
</evidence>
<reference evidence="2" key="1">
    <citation type="journal article" date="2024" name="Proc. Natl. Acad. Sci. U.S.A.">
        <title>Extraordinary preservation of gene collinearity over three hundred million years revealed in homosporous lycophytes.</title>
        <authorList>
            <person name="Li C."/>
            <person name="Wickell D."/>
            <person name="Kuo L.Y."/>
            <person name="Chen X."/>
            <person name="Nie B."/>
            <person name="Liao X."/>
            <person name="Peng D."/>
            <person name="Ji J."/>
            <person name="Jenkins J."/>
            <person name="Williams M."/>
            <person name="Shu S."/>
            <person name="Plott C."/>
            <person name="Barry K."/>
            <person name="Rajasekar S."/>
            <person name="Grimwood J."/>
            <person name="Han X."/>
            <person name="Sun S."/>
            <person name="Hou Z."/>
            <person name="He W."/>
            <person name="Dai G."/>
            <person name="Sun C."/>
            <person name="Schmutz J."/>
            <person name="Leebens-Mack J.H."/>
            <person name="Li F.W."/>
            <person name="Wang L."/>
        </authorList>
    </citation>
    <scope>NUCLEOTIDE SEQUENCE [LARGE SCALE GENOMIC DNA]</scope>
    <source>
        <strain evidence="2">cv. PW_Plant_1</strain>
    </source>
</reference>
<comment type="caution">
    <text evidence="1">The sequence shown here is derived from an EMBL/GenBank/DDBJ whole genome shotgun (WGS) entry which is preliminary data.</text>
</comment>
<sequence>MMQNMRAGFGSSQRSFNVLSTSENVENSATSVMNFGKRLVNTPIPSYVLAVKAPWINNGKSLIQGHRVVCARPVRLPDEQRTKSSSDGRKAILTSASLRSPPALKEYSEANTDLERAALEYVYGEKGHMKSKSLSNGLEFDGARQHLILDREHAVTASAASHDMERSSVQVGTNRRTSIGQRETNGDITSSRSSTRRLKLKRVAGEPQGSVLVSSQTRLPMLQDYLTTNNLQQRQVSKPRYQKTGRKRFNISDKITSQDKKKKSISTAERDTSEINDRQQWAEDEQLMGNEERPSVLMDWAKLEHKILTAEEETKLAELARPYKQLQTLRQELSKKLKREPSDEEWANVANLSLNTLLEQLQRGSAARNKFVHHNLRLVLFHARKYEKGKLALSLYDLCQAGVKGLVDAVDHFDLQKGCRFSTYALFWVRTAIVRAVSKFGNSSQEPYNFAMHKLEIKNASMDLLCDLQRPPTDEEIMERLGYRAKRYKTILRSETRTTSLHVSPNSFDGERISNLADPNTGRHEMKYVGEIIGQVLDCLTPQEKIVLTERYGLGGSREKSLREVGSKLNLSQEMVRRYETRGLVQLRNSTRKKYLRRCLEDARLA</sequence>
<dbReference type="EMBL" id="CM055105">
    <property type="protein sequence ID" value="KAJ7530402.1"/>
    <property type="molecule type" value="Genomic_DNA"/>
</dbReference>
<organism evidence="1 2">
    <name type="scientific">Diphasiastrum complanatum</name>
    <name type="common">Issler's clubmoss</name>
    <name type="synonym">Lycopodium complanatum</name>
    <dbReference type="NCBI Taxonomy" id="34168"/>
    <lineage>
        <taxon>Eukaryota</taxon>
        <taxon>Viridiplantae</taxon>
        <taxon>Streptophyta</taxon>
        <taxon>Embryophyta</taxon>
        <taxon>Tracheophyta</taxon>
        <taxon>Lycopodiopsida</taxon>
        <taxon>Lycopodiales</taxon>
        <taxon>Lycopodiaceae</taxon>
        <taxon>Lycopodioideae</taxon>
        <taxon>Diphasiastrum</taxon>
    </lineage>
</organism>
<keyword evidence="2" id="KW-1185">Reference proteome</keyword>
<proteinExistence type="predicted"/>
<accession>A0ACC2BLU7</accession>
<gene>
    <name evidence="1" type="ORF">O6H91_14G002600</name>
</gene>
<name>A0ACC2BLU7_DIPCM</name>
<protein>
    <submittedName>
        <fullName evidence="1">Uncharacterized protein</fullName>
    </submittedName>
</protein>